<feature type="compositionally biased region" description="Basic and acidic residues" evidence="9">
    <location>
        <begin position="385"/>
        <end position="394"/>
    </location>
</feature>
<evidence type="ECO:0000256" key="4">
    <source>
        <dbReference type="ARBA" id="ARBA00023015"/>
    </source>
</evidence>
<evidence type="ECO:0000313" key="12">
    <source>
        <dbReference type="EMBL" id="KAF2760294.1"/>
    </source>
</evidence>
<keyword evidence="6" id="KW-0804">Transcription</keyword>
<dbReference type="InterPro" id="IPR038104">
    <property type="entry name" value="Rap1_C_sf"/>
</dbReference>
<name>A0A6A6WE10_9PEZI</name>
<feature type="compositionally biased region" description="Basic and acidic residues" evidence="9">
    <location>
        <begin position="341"/>
        <end position="354"/>
    </location>
</feature>
<dbReference type="AlphaFoldDB" id="A0A6A6WE10"/>
<dbReference type="GO" id="GO:0010833">
    <property type="term" value="P:telomere maintenance via telomere lengthening"/>
    <property type="evidence" value="ECO:0007669"/>
    <property type="project" value="UniProtKB-UniRule"/>
</dbReference>
<keyword evidence="5" id="KW-0010">Activator</keyword>
<protein>
    <recommendedName>
        <fullName evidence="8">DNA-binding protein RAP1</fullName>
    </recommendedName>
</protein>
<feature type="domain" description="TRF2-interacting telomeric protein/Rap1 C-terminal" evidence="11">
    <location>
        <begin position="700"/>
        <end position="778"/>
    </location>
</feature>
<dbReference type="Pfam" id="PF08914">
    <property type="entry name" value="Myb_Rap1"/>
    <property type="match status" value="1"/>
</dbReference>
<keyword evidence="2 8" id="KW-0158">Chromosome</keyword>
<dbReference type="OrthoDB" id="435460at2759"/>
<evidence type="ECO:0000256" key="8">
    <source>
        <dbReference type="RuleBase" id="RU367107"/>
    </source>
</evidence>
<feature type="compositionally biased region" description="Polar residues" evidence="9">
    <location>
        <begin position="611"/>
        <end position="622"/>
    </location>
</feature>
<dbReference type="CDD" id="cd11655">
    <property type="entry name" value="rap1_myb-like"/>
    <property type="match status" value="1"/>
</dbReference>
<keyword evidence="7 8" id="KW-0539">Nucleus</keyword>
<dbReference type="Gene3D" id="1.10.10.60">
    <property type="entry name" value="Homeodomain-like"/>
    <property type="match status" value="1"/>
</dbReference>
<evidence type="ECO:0000256" key="7">
    <source>
        <dbReference type="ARBA" id="ARBA00023242"/>
    </source>
</evidence>
<comment type="subcellular location">
    <subcellularLocation>
        <location evidence="8">Nucleus</location>
    </subcellularLocation>
    <subcellularLocation>
        <location evidence="8">Chromosome</location>
        <location evidence="8">Telomere</location>
    </subcellularLocation>
</comment>
<evidence type="ECO:0000256" key="2">
    <source>
        <dbReference type="ARBA" id="ARBA00022454"/>
    </source>
</evidence>
<evidence type="ECO:0000256" key="6">
    <source>
        <dbReference type="ARBA" id="ARBA00023163"/>
    </source>
</evidence>
<dbReference type="GeneID" id="54484606"/>
<dbReference type="InterPro" id="IPR009057">
    <property type="entry name" value="Homeodomain-like_sf"/>
</dbReference>
<dbReference type="InterPro" id="IPR021661">
    <property type="entry name" value="Rap1_C"/>
</dbReference>
<dbReference type="GO" id="GO:0031848">
    <property type="term" value="P:protection from non-homologous end joining at telomere"/>
    <property type="evidence" value="ECO:0007669"/>
    <property type="project" value="TreeGrafter"/>
</dbReference>
<dbReference type="SUPFAM" id="SSF46689">
    <property type="entry name" value="Homeodomain-like"/>
    <property type="match status" value="1"/>
</dbReference>
<dbReference type="GO" id="GO:0042162">
    <property type="term" value="F:telomeric DNA binding"/>
    <property type="evidence" value="ECO:0007669"/>
    <property type="project" value="TreeGrafter"/>
</dbReference>
<gene>
    <name evidence="12" type="ORF">EJ05DRAFT_474188</name>
</gene>
<evidence type="ECO:0000313" key="13">
    <source>
        <dbReference type="Proteomes" id="UP000799437"/>
    </source>
</evidence>
<dbReference type="EMBL" id="ML996568">
    <property type="protein sequence ID" value="KAF2760294.1"/>
    <property type="molecule type" value="Genomic_DNA"/>
</dbReference>
<dbReference type="RefSeq" id="XP_033602745.1">
    <property type="nucleotide sequence ID" value="XM_033743552.1"/>
</dbReference>
<feature type="compositionally biased region" description="Basic and acidic residues" evidence="9">
    <location>
        <begin position="49"/>
        <end position="59"/>
    </location>
</feature>
<feature type="domain" description="TERF2-interacting telomeric protein 1 Myb" evidence="10">
    <location>
        <begin position="83"/>
        <end position="140"/>
    </location>
</feature>
<comment type="similarity">
    <text evidence="1 8">Belongs to the RAP1 family.</text>
</comment>
<reference evidence="12" key="1">
    <citation type="journal article" date="2020" name="Stud. Mycol.">
        <title>101 Dothideomycetes genomes: a test case for predicting lifestyles and emergence of pathogens.</title>
        <authorList>
            <person name="Haridas S."/>
            <person name="Albert R."/>
            <person name="Binder M."/>
            <person name="Bloem J."/>
            <person name="Labutti K."/>
            <person name="Salamov A."/>
            <person name="Andreopoulos B."/>
            <person name="Baker S."/>
            <person name="Barry K."/>
            <person name="Bills G."/>
            <person name="Bluhm B."/>
            <person name="Cannon C."/>
            <person name="Castanera R."/>
            <person name="Culley D."/>
            <person name="Daum C."/>
            <person name="Ezra D."/>
            <person name="Gonzalez J."/>
            <person name="Henrissat B."/>
            <person name="Kuo A."/>
            <person name="Liang C."/>
            <person name="Lipzen A."/>
            <person name="Lutzoni F."/>
            <person name="Magnuson J."/>
            <person name="Mondo S."/>
            <person name="Nolan M."/>
            <person name="Ohm R."/>
            <person name="Pangilinan J."/>
            <person name="Park H.-J."/>
            <person name="Ramirez L."/>
            <person name="Alfaro M."/>
            <person name="Sun H."/>
            <person name="Tritt A."/>
            <person name="Yoshinaga Y."/>
            <person name="Zwiers L.-H."/>
            <person name="Turgeon B."/>
            <person name="Goodwin S."/>
            <person name="Spatafora J."/>
            <person name="Crous P."/>
            <person name="Grigoriev I."/>
        </authorList>
    </citation>
    <scope>NUCLEOTIDE SEQUENCE</scope>
    <source>
        <strain evidence="12">CBS 121739</strain>
    </source>
</reference>
<dbReference type="Pfam" id="PF11626">
    <property type="entry name" value="Rap1_C"/>
    <property type="match status" value="1"/>
</dbReference>
<keyword evidence="13" id="KW-1185">Reference proteome</keyword>
<accession>A0A6A6WE10</accession>
<evidence type="ECO:0000259" key="10">
    <source>
        <dbReference type="Pfam" id="PF08914"/>
    </source>
</evidence>
<organism evidence="12 13">
    <name type="scientific">Pseudovirgaria hyperparasitica</name>
    <dbReference type="NCBI Taxonomy" id="470096"/>
    <lineage>
        <taxon>Eukaryota</taxon>
        <taxon>Fungi</taxon>
        <taxon>Dikarya</taxon>
        <taxon>Ascomycota</taxon>
        <taxon>Pezizomycotina</taxon>
        <taxon>Dothideomycetes</taxon>
        <taxon>Dothideomycetes incertae sedis</taxon>
        <taxon>Acrospermales</taxon>
        <taxon>Acrospermaceae</taxon>
        <taxon>Pseudovirgaria</taxon>
    </lineage>
</organism>
<keyword evidence="3 8" id="KW-0779">Telomere</keyword>
<feature type="region of interest" description="Disordered" evidence="9">
    <location>
        <begin position="584"/>
        <end position="625"/>
    </location>
</feature>
<feature type="region of interest" description="Disordered" evidence="9">
    <location>
        <begin position="293"/>
        <end position="410"/>
    </location>
</feature>
<sequence>MGFIQLIKSNGGTIVSLEIKADLMIVDHMRKDTVPGGISYRYIEKSIKNGRLENPDDHATGPPKGSARSIGSLQPKRSVRTPFSAADDLELYTWVKDYENRTPGAPVMGNEIYKQLEQKNSRHTWQSWRDRYVKQLMHRPPVGYNVPERSLSPVEAITVEHETESLRNIPRDRSHRVNPKPKANGIVKPRAEEQIVNSNSFDSFDEEEYGKLYLNTGYMKSLAYGLVRDLANWNSWAEHSTHTGIQWRNYWEQIVQPDWEQDGQDGTREAKLMKYKALDNQAQDEERLQFKVHTEQSSNEVSSPSPAQHTSPILRQKSVRPQNTVHDGQIVQRPAGYTGKAKAEETAHASRTEEETLDTDSLEQGQEQEQEQDEGIRSASRKRRSSETEPHDDVPETQSQEQQPSPKRMRIGTTEAQVMDLEIEDATNAASQVSQASVIIELSSSDEDEGDVDEVLIRPLPEAVEQGQHMRFVTTTGAETRQTLPGIRQPLTDTLTDGFPDIDTSMGTSTALVSQIGETVREDIVEPTQDNLSPIDLASLIADEDVDDISNESASERQQSKQELYSNIYPDDDAHERDTPLHLTEDSSQESATLLALPPPEGGWETDEESVSASSQGSTPTHGQARPVLYDTQAILQTESQHVDLGIPEPLNMSDDEEDSNDVGPSQSRTARETSIATDASEIALDAKGIREMACEIRRQGHGHDTMMEIFRCTSNYRRLVRLVLASFKEGKGIPDDIPGIWTTEDDEALESTDIRDLERVEEKHGSGRVEERMEFLRHYRR</sequence>
<dbReference type="GO" id="GO:0070187">
    <property type="term" value="C:shelterin complex"/>
    <property type="evidence" value="ECO:0007669"/>
    <property type="project" value="TreeGrafter"/>
</dbReference>
<dbReference type="PANTHER" id="PTHR16466:SF6">
    <property type="entry name" value="TELOMERIC REPEAT-BINDING FACTOR 2-INTERACTING PROTEIN 1"/>
    <property type="match status" value="1"/>
</dbReference>
<evidence type="ECO:0000256" key="1">
    <source>
        <dbReference type="ARBA" id="ARBA00010467"/>
    </source>
</evidence>
<feature type="compositionally biased region" description="Acidic residues" evidence="9">
    <location>
        <begin position="355"/>
        <end position="373"/>
    </location>
</feature>
<feature type="region of interest" description="Disordered" evidence="9">
    <location>
        <begin position="646"/>
        <end position="680"/>
    </location>
</feature>
<proteinExistence type="inferred from homology"/>
<comment type="subunit">
    <text evidence="8">Homodimer.</text>
</comment>
<dbReference type="InterPro" id="IPR015010">
    <property type="entry name" value="TERF2IP_Myb"/>
</dbReference>
<evidence type="ECO:0000256" key="5">
    <source>
        <dbReference type="ARBA" id="ARBA00023159"/>
    </source>
</evidence>
<feature type="compositionally biased region" description="Low complexity" evidence="9">
    <location>
        <begin position="396"/>
        <end position="406"/>
    </location>
</feature>
<dbReference type="Proteomes" id="UP000799437">
    <property type="component" value="Unassembled WGS sequence"/>
</dbReference>
<evidence type="ECO:0000256" key="9">
    <source>
        <dbReference type="SAM" id="MobiDB-lite"/>
    </source>
</evidence>
<dbReference type="InterPro" id="IPR039595">
    <property type="entry name" value="TE2IP/Rap1"/>
</dbReference>
<evidence type="ECO:0000256" key="3">
    <source>
        <dbReference type="ARBA" id="ARBA00022895"/>
    </source>
</evidence>
<dbReference type="PANTHER" id="PTHR16466">
    <property type="entry name" value="TELOMERE REPEAT-BINDING FACTOR 2-INTERACTING PROTEIN 1"/>
    <property type="match status" value="1"/>
</dbReference>
<feature type="compositionally biased region" description="Polar residues" evidence="9">
    <location>
        <begin position="295"/>
        <end position="326"/>
    </location>
</feature>
<evidence type="ECO:0000259" key="11">
    <source>
        <dbReference type="Pfam" id="PF11626"/>
    </source>
</evidence>
<comment type="function">
    <text evidence="8">Involved in the regulation of telomere length, clustering and has a specific role in telomere position effect (TPE).</text>
</comment>
<feature type="region of interest" description="Disordered" evidence="9">
    <location>
        <begin position="49"/>
        <end position="79"/>
    </location>
</feature>
<dbReference type="Gene3D" id="1.10.10.2170">
    <property type="match status" value="1"/>
</dbReference>
<feature type="compositionally biased region" description="Polar residues" evidence="9">
    <location>
        <begin position="663"/>
        <end position="678"/>
    </location>
</feature>
<keyword evidence="4" id="KW-0805">Transcription regulation</keyword>